<evidence type="ECO:0000313" key="1">
    <source>
        <dbReference type="EMBL" id="QJA05246.1"/>
    </source>
</evidence>
<protein>
    <submittedName>
        <fullName evidence="1">Uncharacterized protein</fullName>
    </submittedName>
</protein>
<dbReference type="Proteomes" id="UP000503330">
    <property type="component" value="Chromosome"/>
</dbReference>
<gene>
    <name evidence="1" type="ORF">G4D54_20245</name>
</gene>
<reference evidence="1 2" key="1">
    <citation type="submission" date="2020-02" db="EMBL/GenBank/DDBJ databases">
        <authorList>
            <person name="Kociolek L.K."/>
            <person name="Ozer E.A."/>
        </authorList>
    </citation>
    <scope>NUCLEOTIDE SEQUENCE [LARGE SCALE GENOMIC DNA]</scope>
    <source>
        <strain evidence="1 2">ATCC 14501</strain>
    </source>
</reference>
<accession>A0AAP9ML22</accession>
<sequence>MLKKITILITTICMTFLLNELTIYGESTDTIITNDITTRASYISRQNVKSPFYYDGETYNIDVTYKVYIDSSTGKIIDVDLDKWSSNLPNGKWTVCELISVYYISNYQVGVTVDVNIMSWLGVEKVSRIQVSLNSTGPI</sequence>
<organism evidence="1 2">
    <name type="scientific">Clostridium innocuum</name>
    <dbReference type="NCBI Taxonomy" id="1522"/>
    <lineage>
        <taxon>Bacteria</taxon>
        <taxon>Bacillati</taxon>
        <taxon>Bacillota</taxon>
        <taxon>Clostridia</taxon>
        <taxon>Eubacteriales</taxon>
        <taxon>Clostridiaceae</taxon>
        <taxon>Clostridium</taxon>
    </lineage>
</organism>
<dbReference type="EMBL" id="CP048838">
    <property type="protein sequence ID" value="QJA05246.1"/>
    <property type="molecule type" value="Genomic_DNA"/>
</dbReference>
<name>A0AAP9ML22_CLOIN</name>
<dbReference type="AlphaFoldDB" id="A0AAP9ML22"/>
<proteinExistence type="predicted"/>
<evidence type="ECO:0000313" key="2">
    <source>
        <dbReference type="Proteomes" id="UP000503330"/>
    </source>
</evidence>